<dbReference type="PANTHER" id="PTHR35186:SF4">
    <property type="entry name" value="PRION-INHIBITION AND PROPAGATION HELO DOMAIN-CONTAINING PROTEIN"/>
    <property type="match status" value="1"/>
</dbReference>
<evidence type="ECO:0000313" key="1">
    <source>
        <dbReference type="EMBL" id="CAG1987951.1"/>
    </source>
</evidence>
<comment type="caution">
    <text evidence="1">The sequence shown here is derived from an EMBL/GenBank/DDBJ whole genome shotgun (WGS) entry which is preliminary data.</text>
</comment>
<accession>A0A8H3KIV5</accession>
<dbReference type="EMBL" id="CAJPIJ010000143">
    <property type="protein sequence ID" value="CAG1987951.1"/>
    <property type="molecule type" value="Genomic_DNA"/>
</dbReference>
<reference evidence="1" key="1">
    <citation type="submission" date="2021-03" db="EMBL/GenBank/DDBJ databases">
        <authorList>
            <person name="Alouane T."/>
            <person name="Langin T."/>
            <person name="Bonhomme L."/>
        </authorList>
    </citation>
    <scope>NUCLEOTIDE SEQUENCE</scope>
    <source>
        <strain evidence="1">MDC_Fg202</strain>
    </source>
</reference>
<protein>
    <submittedName>
        <fullName evidence="1">Uncharacterized protein</fullName>
    </submittedName>
</protein>
<organism evidence="1 2">
    <name type="scientific">Gibberella zeae</name>
    <name type="common">Wheat head blight fungus</name>
    <name type="synonym">Fusarium graminearum</name>
    <dbReference type="NCBI Taxonomy" id="5518"/>
    <lineage>
        <taxon>Eukaryota</taxon>
        <taxon>Fungi</taxon>
        <taxon>Dikarya</taxon>
        <taxon>Ascomycota</taxon>
        <taxon>Pezizomycotina</taxon>
        <taxon>Sordariomycetes</taxon>
        <taxon>Hypocreomycetidae</taxon>
        <taxon>Hypocreales</taxon>
        <taxon>Nectriaceae</taxon>
        <taxon>Fusarium</taxon>
    </lineage>
</organism>
<dbReference type="Proteomes" id="UP000746612">
    <property type="component" value="Unassembled WGS sequence"/>
</dbReference>
<dbReference type="PANTHER" id="PTHR35186">
    <property type="entry name" value="ANK_REP_REGION DOMAIN-CONTAINING PROTEIN"/>
    <property type="match status" value="1"/>
</dbReference>
<dbReference type="AlphaFoldDB" id="A0A8H3KIV5"/>
<proteinExistence type="predicted"/>
<gene>
    <name evidence="1" type="ORF">MDCFG202_LOCUS300931</name>
</gene>
<sequence length="359" mass="40118">MSGFEIVGVVLGGIPIVLEAYNRYQAVSTTLTSTLSTVTKDAEKARSLISGDGNWDALGLEGLDLTRLETMRDALDSWKDTLDVIHDSLQAICSEIDSFRVSPCTKPTKILSMEILRKQFKLFVKKDTMQEAIEDLRNFTADFNRITSQIIDELKDPGLGNSSLDRISARIKPSCWNSLKMYQQIRAASSSLYEALALRWPCALHQRHMASIAFQEGYRAPELGKGIKFEAVVTPSESEAFPLWLEIECINDTRTSQPTIPSVTQLEDDKAWVTVVDTLNKHSQAMVLDSTKGKPKKLTKQQIPSQMPKTPKVANVVPVQILSWNPKIPEKQDTANSDETPLTNMEIIGDICHHFQTTH</sequence>
<evidence type="ECO:0000313" key="2">
    <source>
        <dbReference type="Proteomes" id="UP000746612"/>
    </source>
</evidence>
<name>A0A8H3KIV5_GIBZA</name>